<organism evidence="11 12">
    <name type="scientific">Paracidovorax anthurii</name>
    <dbReference type="NCBI Taxonomy" id="78229"/>
    <lineage>
        <taxon>Bacteria</taxon>
        <taxon>Pseudomonadati</taxon>
        <taxon>Pseudomonadota</taxon>
        <taxon>Betaproteobacteria</taxon>
        <taxon>Burkholderiales</taxon>
        <taxon>Comamonadaceae</taxon>
        <taxon>Paracidovorax</taxon>
    </lineage>
</organism>
<dbReference type="Gene3D" id="3.30.160.40">
    <property type="entry name" value="Porphobilinogen deaminase, C-terminal domain"/>
    <property type="match status" value="1"/>
</dbReference>
<evidence type="ECO:0000256" key="6">
    <source>
        <dbReference type="ARBA" id="ARBA00023244"/>
    </source>
</evidence>
<evidence type="ECO:0000256" key="1">
    <source>
        <dbReference type="ARBA" id="ARBA00002869"/>
    </source>
</evidence>
<evidence type="ECO:0000313" key="11">
    <source>
        <dbReference type="EMBL" id="RAR78658.1"/>
    </source>
</evidence>
<comment type="pathway">
    <text evidence="2">Porphyrin-containing compound metabolism; protoporphyrin-IX biosynthesis; coproporphyrinogen-III from 5-aminolevulinate: step 2/4.</text>
</comment>
<dbReference type="Pfam" id="PF03900">
    <property type="entry name" value="Porphobil_deamC"/>
    <property type="match status" value="1"/>
</dbReference>
<protein>
    <recommendedName>
        <fullName evidence="8">Porphobilinogen deaminase</fullName>
        <shortName evidence="8">PBG</shortName>
        <ecNumber evidence="8">2.5.1.61</ecNumber>
    </recommendedName>
    <alternativeName>
        <fullName evidence="8">Hydroxymethylbilane synthase</fullName>
        <shortName evidence="8">HMBS</shortName>
    </alternativeName>
    <alternativeName>
        <fullName evidence="8">Pre-uroporphyrinogen synthase</fullName>
    </alternativeName>
</protein>
<dbReference type="UniPathway" id="UPA00251">
    <property type="reaction ID" value="UER00319"/>
</dbReference>
<comment type="miscellaneous">
    <text evidence="8">The porphobilinogen subunits are added to the dipyrromethane group.</text>
</comment>
<evidence type="ECO:0000259" key="10">
    <source>
        <dbReference type="Pfam" id="PF03900"/>
    </source>
</evidence>
<evidence type="ECO:0000259" key="9">
    <source>
        <dbReference type="Pfam" id="PF01379"/>
    </source>
</evidence>
<name>A0A328YXH1_9BURK</name>
<dbReference type="GO" id="GO:0006782">
    <property type="term" value="P:protoporphyrinogen IX biosynthetic process"/>
    <property type="evidence" value="ECO:0007669"/>
    <property type="project" value="UniProtKB-UniRule"/>
</dbReference>
<evidence type="ECO:0000313" key="12">
    <source>
        <dbReference type="Proteomes" id="UP000248856"/>
    </source>
</evidence>
<comment type="function">
    <text evidence="1 8">Tetrapolymerization of the monopyrrole PBG into the hydroxymethylbilane pre-uroporphyrinogen in several discrete steps.</text>
</comment>
<dbReference type="SUPFAM" id="SSF53850">
    <property type="entry name" value="Periplasmic binding protein-like II"/>
    <property type="match status" value="1"/>
</dbReference>
<dbReference type="InterPro" id="IPR022417">
    <property type="entry name" value="Porphobilin_deaminase_N"/>
</dbReference>
<keyword evidence="6 8" id="KW-0627">Porphyrin biosynthesis</keyword>
<dbReference type="SUPFAM" id="SSF54782">
    <property type="entry name" value="Porphobilinogen deaminase (hydroxymethylbilane synthase), C-terminal domain"/>
    <property type="match status" value="1"/>
</dbReference>
<gene>
    <name evidence="8" type="primary">hemC</name>
    <name evidence="11" type="ORF">AX018_102933</name>
</gene>
<feature type="domain" description="Porphobilinogen deaminase N-terminal" evidence="9">
    <location>
        <begin position="16"/>
        <end position="220"/>
    </location>
</feature>
<comment type="similarity">
    <text evidence="3 8">Belongs to the HMBS family.</text>
</comment>
<feature type="modified residue" description="S-(dipyrrolylmethanemethyl)cysteine" evidence="8">
    <location>
        <position position="250"/>
    </location>
</feature>
<dbReference type="EC" id="2.5.1.61" evidence="8"/>
<dbReference type="GO" id="GO:0005737">
    <property type="term" value="C:cytoplasm"/>
    <property type="evidence" value="ECO:0007669"/>
    <property type="project" value="UniProtKB-UniRule"/>
</dbReference>
<evidence type="ECO:0000256" key="4">
    <source>
        <dbReference type="ARBA" id="ARBA00011245"/>
    </source>
</evidence>
<evidence type="ECO:0000256" key="8">
    <source>
        <dbReference type="HAMAP-Rule" id="MF_00260"/>
    </source>
</evidence>
<accession>A0A328YXH1</accession>
<dbReference type="InterPro" id="IPR036803">
    <property type="entry name" value="Porphobilinogen_deaminase_C_sf"/>
</dbReference>
<dbReference type="EMBL" id="QLTA01000029">
    <property type="protein sequence ID" value="RAR78658.1"/>
    <property type="molecule type" value="Genomic_DNA"/>
</dbReference>
<dbReference type="RefSeq" id="WP_111878359.1">
    <property type="nucleotide sequence ID" value="NZ_QLTA01000029.1"/>
</dbReference>
<feature type="domain" description="Porphobilinogen deaminase C-terminal" evidence="10">
    <location>
        <begin position="233"/>
        <end position="309"/>
    </location>
</feature>
<evidence type="ECO:0000256" key="3">
    <source>
        <dbReference type="ARBA" id="ARBA00005638"/>
    </source>
</evidence>
<dbReference type="PIRSF" id="PIRSF001438">
    <property type="entry name" value="4pyrrol_synth_OHMeBilane_synth"/>
    <property type="match status" value="1"/>
</dbReference>
<keyword evidence="12" id="KW-1185">Reference proteome</keyword>
<dbReference type="InterPro" id="IPR000860">
    <property type="entry name" value="HemC"/>
</dbReference>
<evidence type="ECO:0000256" key="2">
    <source>
        <dbReference type="ARBA" id="ARBA00004735"/>
    </source>
</evidence>
<evidence type="ECO:0000256" key="5">
    <source>
        <dbReference type="ARBA" id="ARBA00022679"/>
    </source>
</evidence>
<comment type="catalytic activity">
    <reaction evidence="7 8">
        <text>4 porphobilinogen + H2O = hydroxymethylbilane + 4 NH4(+)</text>
        <dbReference type="Rhea" id="RHEA:13185"/>
        <dbReference type="ChEBI" id="CHEBI:15377"/>
        <dbReference type="ChEBI" id="CHEBI:28938"/>
        <dbReference type="ChEBI" id="CHEBI:57845"/>
        <dbReference type="ChEBI" id="CHEBI:58126"/>
        <dbReference type="EC" id="2.5.1.61"/>
    </reaction>
</comment>
<dbReference type="CDD" id="cd13646">
    <property type="entry name" value="PBP2_EcHMBS_like"/>
    <property type="match status" value="1"/>
</dbReference>
<keyword evidence="5 8" id="KW-0808">Transferase</keyword>
<comment type="cofactor">
    <cofactor evidence="8">
        <name>dipyrromethane</name>
        <dbReference type="ChEBI" id="CHEBI:60342"/>
    </cofactor>
    <text evidence="8">Binds 1 dipyrromethane group covalently.</text>
</comment>
<sequence>MHPPVPSSPTPPLAPIVIATRESRLALWQAGHVQALLRARGHDVALLGMTTQGDQILDRTLSKVGGKGLFVKELEIALQEGRAHVAVHSLKDVPMELPEGFALACVMEREDPRDAFVSNRYADLAGLPHGAVVGTSSLRRQALLQALRPDLVIQPLRGNLDTRLRKLDEGQYDAIVLAAAGLKRLGLQERIRALFGPDEMLPAAGQGALGLEVRAERRDLIDALAPLAHAPTWLAVSAERAVSRAMGGSCSMPLAAHARWTEGGARLRIDAAWGDPEGRLPLVRASADAPVAAHDQAEALGAAVAAQLRAGGARAAG</sequence>
<dbReference type="GO" id="GO:0004418">
    <property type="term" value="F:hydroxymethylbilane synthase activity"/>
    <property type="evidence" value="ECO:0007669"/>
    <property type="project" value="UniProtKB-UniRule"/>
</dbReference>
<dbReference type="PANTHER" id="PTHR11557:SF0">
    <property type="entry name" value="PORPHOBILINOGEN DEAMINASE"/>
    <property type="match status" value="1"/>
</dbReference>
<evidence type="ECO:0000256" key="7">
    <source>
        <dbReference type="ARBA" id="ARBA00048169"/>
    </source>
</evidence>
<dbReference type="NCBIfam" id="TIGR00212">
    <property type="entry name" value="hemC"/>
    <property type="match status" value="1"/>
</dbReference>
<comment type="subunit">
    <text evidence="4 8">Monomer.</text>
</comment>
<dbReference type="Pfam" id="PF01379">
    <property type="entry name" value="Porphobil_deam"/>
    <property type="match status" value="1"/>
</dbReference>
<dbReference type="HAMAP" id="MF_00260">
    <property type="entry name" value="Porphobil_deam"/>
    <property type="match status" value="1"/>
</dbReference>
<dbReference type="PRINTS" id="PR00151">
    <property type="entry name" value="PORPHBDMNASE"/>
</dbReference>
<dbReference type="OrthoDB" id="9810298at2"/>
<dbReference type="AlphaFoldDB" id="A0A328YXH1"/>
<dbReference type="PANTHER" id="PTHR11557">
    <property type="entry name" value="PORPHOBILINOGEN DEAMINASE"/>
    <property type="match status" value="1"/>
</dbReference>
<proteinExistence type="inferred from homology"/>
<dbReference type="FunFam" id="3.40.190.10:FF:000005">
    <property type="entry name" value="Porphobilinogen deaminase"/>
    <property type="match status" value="1"/>
</dbReference>
<dbReference type="Proteomes" id="UP000248856">
    <property type="component" value="Unassembled WGS sequence"/>
</dbReference>
<reference evidence="11 12" key="1">
    <citation type="submission" date="2018-06" db="EMBL/GenBank/DDBJ databases">
        <title>Genomic Encyclopedia of Archaeal and Bacterial Type Strains, Phase II (KMG-II): from individual species to whole genera.</title>
        <authorList>
            <person name="Goeker M."/>
        </authorList>
    </citation>
    <scope>NUCLEOTIDE SEQUENCE [LARGE SCALE GENOMIC DNA]</scope>
    <source>
        <strain evidence="11 12">CFPB 3232</strain>
    </source>
</reference>
<dbReference type="Gene3D" id="3.40.190.10">
    <property type="entry name" value="Periplasmic binding protein-like II"/>
    <property type="match status" value="2"/>
</dbReference>
<comment type="caution">
    <text evidence="11">The sequence shown here is derived from an EMBL/GenBank/DDBJ whole genome shotgun (WGS) entry which is preliminary data.</text>
</comment>
<dbReference type="FunFam" id="3.40.190.10:FF:000004">
    <property type="entry name" value="Porphobilinogen deaminase"/>
    <property type="match status" value="1"/>
</dbReference>
<dbReference type="InterPro" id="IPR022418">
    <property type="entry name" value="Porphobilinogen_deaminase_C"/>
</dbReference>